<proteinExistence type="predicted"/>
<dbReference type="InterPro" id="IPR045865">
    <property type="entry name" value="ACT-like_dom_sf"/>
</dbReference>
<evidence type="ECO:0000259" key="1">
    <source>
        <dbReference type="Pfam" id="PF11868"/>
    </source>
</evidence>
<dbReference type="InterPro" id="IPR016784">
    <property type="entry name" value="UCP021288_ACT"/>
</dbReference>
<dbReference type="EMBL" id="AVBG01000001">
    <property type="protein sequence ID" value="KGP92925.1"/>
    <property type="molecule type" value="Genomic_DNA"/>
</dbReference>
<protein>
    <recommendedName>
        <fullName evidence="1">DUF3388 domain-containing protein</fullName>
    </recommendedName>
</protein>
<organism evidence="2 3">
    <name type="scientific">Pontibacillus chungwhensis BH030062</name>
    <dbReference type="NCBI Taxonomy" id="1385513"/>
    <lineage>
        <taxon>Bacteria</taxon>
        <taxon>Bacillati</taxon>
        <taxon>Bacillota</taxon>
        <taxon>Bacilli</taxon>
        <taxon>Bacillales</taxon>
        <taxon>Bacillaceae</taxon>
        <taxon>Pontibacillus</taxon>
    </lineage>
</organism>
<gene>
    <name evidence="2" type="ORF">N780_11295</name>
</gene>
<dbReference type="CDD" id="cd02116">
    <property type="entry name" value="ACT"/>
    <property type="match status" value="1"/>
</dbReference>
<dbReference type="SUPFAM" id="SSF55021">
    <property type="entry name" value="ACT-like"/>
    <property type="match status" value="1"/>
</dbReference>
<evidence type="ECO:0000313" key="2">
    <source>
        <dbReference type="EMBL" id="KGP92925.1"/>
    </source>
</evidence>
<reference evidence="2 3" key="1">
    <citation type="submission" date="2013-08" db="EMBL/GenBank/DDBJ databases">
        <title>Genome of Pontibacillus chungwhensis.</title>
        <authorList>
            <person name="Wang Q."/>
            <person name="Wang G."/>
        </authorList>
    </citation>
    <scope>NUCLEOTIDE SEQUENCE [LARGE SCALE GENOMIC DNA]</scope>
    <source>
        <strain evidence="2 3">BH030062</strain>
    </source>
</reference>
<feature type="domain" description="DUF3388" evidence="1">
    <location>
        <begin position="72"/>
        <end position="261"/>
    </location>
</feature>
<dbReference type="Pfam" id="PF11868">
    <property type="entry name" value="DUF3388"/>
    <property type="match status" value="1"/>
</dbReference>
<comment type="caution">
    <text evidence="2">The sequence shown here is derived from an EMBL/GenBank/DDBJ whole genome shotgun (WGS) entry which is preliminary data.</text>
</comment>
<dbReference type="AlphaFoldDB" id="A0A0A2VH46"/>
<name>A0A0A2VH46_9BACI</name>
<keyword evidence="3" id="KW-1185">Reference proteome</keyword>
<dbReference type="InterPro" id="IPR024514">
    <property type="entry name" value="DUF3388"/>
</dbReference>
<sequence length="263" mass="30894">MEKKEWYLEYEIQVNRPGLLGDISSLLGMLSINIITINGVEDSRRGMLLLCKNDEQINRLRSILETMDTISITKFRRPKLRDRLAVRHGRYIHSDIDDKKTFRFVREDLGLLVDFMAELFKKDEHKLIGIRGMPRVGKTESIVAASVSANKKWLFVSSTLLKQTIRSQLIEDEYSSDNVYILDGIVSTRRANERHWQLVREIMRLPATKVVEHPDMLVRETEYKLDDFDYILELRNDENEEITYETVDKPDLDQKDGFSMFDF</sequence>
<dbReference type="RefSeq" id="WP_036778849.1">
    <property type="nucleotide sequence ID" value="NZ_AVBG01000001.1"/>
</dbReference>
<dbReference type="PIRSF" id="PIRSF021288">
    <property type="entry name" value="UCP021288_ACT"/>
    <property type="match status" value="1"/>
</dbReference>
<dbReference type="eggNOG" id="ENOG502Z7SI">
    <property type="taxonomic scope" value="Bacteria"/>
</dbReference>
<evidence type="ECO:0000313" key="3">
    <source>
        <dbReference type="Proteomes" id="UP000030153"/>
    </source>
</evidence>
<dbReference type="STRING" id="1385513.N780_11295"/>
<dbReference type="Proteomes" id="UP000030153">
    <property type="component" value="Unassembled WGS sequence"/>
</dbReference>
<accession>A0A0A2VH46</accession>
<dbReference type="OrthoDB" id="2372367at2"/>